<feature type="chain" id="PRO_5004844512" description="EF-hand domain-containing protein" evidence="1">
    <location>
        <begin position="20"/>
        <end position="328"/>
    </location>
</feature>
<comment type="caution">
    <text evidence="3">The sequence shown here is derived from an EMBL/GenBank/DDBJ whole genome shotgun (WGS) entry which is preliminary data.</text>
</comment>
<evidence type="ECO:0000313" key="4">
    <source>
        <dbReference type="Proteomes" id="UP000019141"/>
    </source>
</evidence>
<keyword evidence="4" id="KW-1185">Reference proteome</keyword>
<dbReference type="PROSITE" id="PS50222">
    <property type="entry name" value="EF_HAND_2"/>
    <property type="match status" value="1"/>
</dbReference>
<sequence>MRVFGLCLMLLLAWQSAWGEETSPPSVLYVASERHTSLALNYAYFPQFARLGFGAPDTPWHPWFGSRELLALLYLPGYEMGQAFERSPRTMIGSRFDGKVWKSGFEALRQFDTDQNGVVEADELNDLYVWQDMNSSGTFDVGIGQKRQDALIPCRTLYAGFDLRTAAVRKAGYAREGLLAPFAVFRSHTSRIHLLEFAIQETFTDRFRGYLSYADAKQIDPEHAFSGEWHWKIRSQQGRLLLAASGREIRGIVQYEGRHADIINLPLRGVVTDGQAEWQSISPLGLTRSVVRLSQEFGQSVLKGQAWSTRDGKLQTWKWKAYYAKSLD</sequence>
<dbReference type="Proteomes" id="UP000019141">
    <property type="component" value="Unassembled WGS sequence"/>
</dbReference>
<protein>
    <recommendedName>
        <fullName evidence="2">EF-hand domain-containing protein</fullName>
    </recommendedName>
</protein>
<keyword evidence="1" id="KW-0732">Signal</keyword>
<reference evidence="3 4" key="1">
    <citation type="journal article" date="2014" name="Nature">
        <title>An environmental bacterial taxon with a large and distinct metabolic repertoire.</title>
        <authorList>
            <person name="Wilson M.C."/>
            <person name="Mori T."/>
            <person name="Ruckert C."/>
            <person name="Uria A.R."/>
            <person name="Helf M.J."/>
            <person name="Takada K."/>
            <person name="Gernert C."/>
            <person name="Steffens U.A."/>
            <person name="Heycke N."/>
            <person name="Schmitt S."/>
            <person name="Rinke C."/>
            <person name="Helfrich E.J."/>
            <person name="Brachmann A.O."/>
            <person name="Gurgui C."/>
            <person name="Wakimoto T."/>
            <person name="Kracht M."/>
            <person name="Crusemann M."/>
            <person name="Hentschel U."/>
            <person name="Abe I."/>
            <person name="Matsunaga S."/>
            <person name="Kalinowski J."/>
            <person name="Takeyama H."/>
            <person name="Piel J."/>
        </authorList>
    </citation>
    <scope>NUCLEOTIDE SEQUENCE [LARGE SCALE GENOMIC DNA]</scope>
    <source>
        <strain evidence="4">TSY1</strain>
    </source>
</reference>
<gene>
    <name evidence="3" type="ORF">ETSY1_25935</name>
</gene>
<proteinExistence type="predicted"/>
<evidence type="ECO:0000313" key="3">
    <source>
        <dbReference type="EMBL" id="ETW96608.1"/>
    </source>
</evidence>
<evidence type="ECO:0000259" key="2">
    <source>
        <dbReference type="PROSITE" id="PS50222"/>
    </source>
</evidence>
<dbReference type="InterPro" id="IPR018247">
    <property type="entry name" value="EF_Hand_1_Ca_BS"/>
</dbReference>
<feature type="signal peptide" evidence="1">
    <location>
        <begin position="1"/>
        <end position="19"/>
    </location>
</feature>
<name>W4LET3_ENTF1</name>
<feature type="domain" description="EF-hand" evidence="2">
    <location>
        <begin position="106"/>
        <end position="134"/>
    </location>
</feature>
<dbReference type="AlphaFoldDB" id="W4LET3"/>
<dbReference type="HOGENOM" id="CLU_846447_0_0_7"/>
<dbReference type="InterPro" id="IPR002048">
    <property type="entry name" value="EF_hand_dom"/>
</dbReference>
<evidence type="ECO:0000256" key="1">
    <source>
        <dbReference type="SAM" id="SignalP"/>
    </source>
</evidence>
<dbReference type="EMBL" id="AZHW01000765">
    <property type="protein sequence ID" value="ETW96608.1"/>
    <property type="molecule type" value="Genomic_DNA"/>
</dbReference>
<organism evidence="3 4">
    <name type="scientific">Entotheonella factor</name>
    <dbReference type="NCBI Taxonomy" id="1429438"/>
    <lineage>
        <taxon>Bacteria</taxon>
        <taxon>Pseudomonadati</taxon>
        <taxon>Nitrospinota/Tectimicrobiota group</taxon>
        <taxon>Candidatus Tectimicrobiota</taxon>
        <taxon>Candidatus Entotheonellia</taxon>
        <taxon>Candidatus Entotheonellales</taxon>
        <taxon>Candidatus Entotheonellaceae</taxon>
        <taxon>Candidatus Entotheonella</taxon>
    </lineage>
</organism>
<accession>W4LET3</accession>
<dbReference type="GO" id="GO:0005509">
    <property type="term" value="F:calcium ion binding"/>
    <property type="evidence" value="ECO:0007669"/>
    <property type="project" value="InterPro"/>
</dbReference>
<dbReference type="PROSITE" id="PS00018">
    <property type="entry name" value="EF_HAND_1"/>
    <property type="match status" value="1"/>
</dbReference>